<evidence type="ECO:0000256" key="3">
    <source>
        <dbReference type="ARBA" id="ARBA00022741"/>
    </source>
</evidence>
<dbReference type="InterPro" id="IPR015860">
    <property type="entry name" value="ABC_transpr_TagH-like"/>
</dbReference>
<keyword evidence="2" id="KW-0813">Transport</keyword>
<dbReference type="EMBL" id="JX649899">
    <property type="protein sequence ID" value="AGC72332.1"/>
    <property type="molecule type" value="Genomic_DNA"/>
</dbReference>
<evidence type="ECO:0000256" key="2">
    <source>
        <dbReference type="ARBA" id="ARBA00022448"/>
    </source>
</evidence>
<dbReference type="GO" id="GO:0016020">
    <property type="term" value="C:membrane"/>
    <property type="evidence" value="ECO:0007669"/>
    <property type="project" value="InterPro"/>
</dbReference>
<dbReference type="PANTHER" id="PTHR46743:SF2">
    <property type="entry name" value="TEICHOIC ACIDS EXPORT ATP-BINDING PROTEIN TAGH"/>
    <property type="match status" value="1"/>
</dbReference>
<dbReference type="SUPFAM" id="SSF52540">
    <property type="entry name" value="P-loop containing nucleoside triphosphate hydrolases"/>
    <property type="match status" value="1"/>
</dbReference>
<name>L7VT82_9BACT</name>
<dbReference type="GO" id="GO:0140359">
    <property type="term" value="F:ABC-type transporter activity"/>
    <property type="evidence" value="ECO:0007669"/>
    <property type="project" value="InterPro"/>
</dbReference>
<sequence>MSTVSEKPVLIRFHQVSKRFRLNRQTTRTVFDLFTRLLRRRKPHEFFWPLQEVSFALTGGVTTGIIGENGSGKSTLLKLVSRILEPTSGVVEINGRVSALLELGAGFHHELTGRENIFLHASLLGLQRSQINAVLDQIIAFADLGPFIDTPVKHYSSGMYARLGFAIAIYVEPDILLVDEVLAVGDESFQRRCLDAIHRLQARGVAILLVSHSLNQVLTLCDQCIWLDKGTLVAMGDTKTVVRRYLAAVDEAMAQQLLDDNSRRLLADGADAGHAPGTLGLPRRWGKGPLQIDQVQMLDEQAQVAWSFQPFAAVAIQLHYHATQPVAEPLFSVLIHKLDGHYLWGSNTLEQPVAALAAGSSGELTVNISSLALTAGRYNLSVAVYCQPDPPYWRNPSDCHEKLYEFQVVSDDEIHGDLVMAHQWRQQLPAVTALPAAPSTANAPAHALSVSAS</sequence>
<dbReference type="AlphaFoldDB" id="L7VT82"/>
<dbReference type="Pfam" id="PF00005">
    <property type="entry name" value="ABC_tran"/>
    <property type="match status" value="1"/>
</dbReference>
<keyword evidence="3" id="KW-0547">Nucleotide-binding</keyword>
<dbReference type="InterPro" id="IPR050683">
    <property type="entry name" value="Bact_Polysacc_Export_ATP-bd"/>
</dbReference>
<dbReference type="EC" id="3.6.3.40" evidence="6"/>
<dbReference type="CDD" id="cd03220">
    <property type="entry name" value="ABC_KpsT_Wzt"/>
    <property type="match status" value="1"/>
</dbReference>
<dbReference type="Gene3D" id="3.40.50.300">
    <property type="entry name" value="P-loop containing nucleotide triphosphate hydrolases"/>
    <property type="match status" value="1"/>
</dbReference>
<accession>L7VT82</accession>
<reference evidence="6" key="1">
    <citation type="submission" date="2012-09" db="EMBL/GenBank/DDBJ databases">
        <title>Metagenomic Characterization of a Microbial Community in Wastewater Detects High Levels of Antibiotic Resistance.</title>
        <authorList>
            <person name="Abrams M."/>
            <person name="Caldwell A."/>
            <person name="Vandaei E."/>
            <person name="Lee W."/>
            <person name="Perrott J."/>
            <person name="Khan S.Y."/>
            <person name="Ta J."/>
            <person name="Romero D."/>
            <person name="Nguyen V."/>
            <person name="Pourmand N."/>
            <person name="Ouverney C.C."/>
        </authorList>
    </citation>
    <scope>NUCLEOTIDE SEQUENCE</scope>
</reference>
<comment type="similarity">
    <text evidence="1">Belongs to the ABC transporter superfamily.</text>
</comment>
<dbReference type="PANTHER" id="PTHR46743">
    <property type="entry name" value="TEICHOIC ACIDS EXPORT ATP-BINDING PROTEIN TAGH"/>
    <property type="match status" value="1"/>
</dbReference>
<keyword evidence="6" id="KW-0378">Hydrolase</keyword>
<evidence type="ECO:0000256" key="4">
    <source>
        <dbReference type="ARBA" id="ARBA00022840"/>
    </source>
</evidence>
<dbReference type="GO" id="GO:0016887">
    <property type="term" value="F:ATP hydrolysis activity"/>
    <property type="evidence" value="ECO:0007669"/>
    <property type="project" value="InterPro"/>
</dbReference>
<keyword evidence="4 6" id="KW-0067">ATP-binding</keyword>
<dbReference type="PROSITE" id="PS50893">
    <property type="entry name" value="ABC_TRANSPORTER_2"/>
    <property type="match status" value="1"/>
</dbReference>
<organism evidence="6">
    <name type="scientific">uncultured bacterium A1Q1_fos_2004</name>
    <dbReference type="NCBI Taxonomy" id="1256557"/>
    <lineage>
        <taxon>Bacteria</taxon>
        <taxon>environmental samples</taxon>
    </lineage>
</organism>
<protein>
    <submittedName>
        <fullName evidence="6">Teichoic acid export ATP-binding protein TagH</fullName>
        <ecNumber evidence="6">3.6.3.40</ecNumber>
    </submittedName>
</protein>
<dbReference type="Pfam" id="PF14524">
    <property type="entry name" value="Wzt_C"/>
    <property type="match status" value="1"/>
</dbReference>
<evidence type="ECO:0000313" key="6">
    <source>
        <dbReference type="EMBL" id="AGC72332.1"/>
    </source>
</evidence>
<dbReference type="InterPro" id="IPR029439">
    <property type="entry name" value="Wzt_C"/>
</dbReference>
<dbReference type="Gene3D" id="2.70.50.60">
    <property type="entry name" value="abc- transporter (atp binding component) like domain"/>
    <property type="match status" value="1"/>
</dbReference>
<evidence type="ECO:0000256" key="1">
    <source>
        <dbReference type="ARBA" id="ARBA00005417"/>
    </source>
</evidence>
<dbReference type="InterPro" id="IPR003593">
    <property type="entry name" value="AAA+_ATPase"/>
</dbReference>
<feature type="domain" description="ABC transporter" evidence="5">
    <location>
        <begin position="11"/>
        <end position="254"/>
    </location>
</feature>
<dbReference type="SMART" id="SM00382">
    <property type="entry name" value="AAA"/>
    <property type="match status" value="1"/>
</dbReference>
<dbReference type="CDD" id="cd10147">
    <property type="entry name" value="Wzt_C-like"/>
    <property type="match status" value="1"/>
</dbReference>
<evidence type="ECO:0000259" key="5">
    <source>
        <dbReference type="PROSITE" id="PS50893"/>
    </source>
</evidence>
<dbReference type="InterPro" id="IPR027417">
    <property type="entry name" value="P-loop_NTPase"/>
</dbReference>
<proteinExistence type="inferred from homology"/>
<dbReference type="InterPro" id="IPR003439">
    <property type="entry name" value="ABC_transporter-like_ATP-bd"/>
</dbReference>
<dbReference type="GO" id="GO:0005524">
    <property type="term" value="F:ATP binding"/>
    <property type="evidence" value="ECO:0007669"/>
    <property type="project" value="UniProtKB-KW"/>
</dbReference>